<keyword evidence="1" id="KW-0805">Transcription regulation</keyword>
<organism evidence="5 6">
    <name type="scientific">Thermacetogenium phaeum (strain ATCC BAA-254 / DSM 26808 / PB)</name>
    <dbReference type="NCBI Taxonomy" id="1089553"/>
    <lineage>
        <taxon>Bacteria</taxon>
        <taxon>Bacillati</taxon>
        <taxon>Bacillota</taxon>
        <taxon>Clostridia</taxon>
        <taxon>Thermoanaerobacterales</taxon>
        <taxon>Thermoanaerobacteraceae</taxon>
        <taxon>Thermacetogenium</taxon>
    </lineage>
</organism>
<dbReference type="InterPro" id="IPR036388">
    <property type="entry name" value="WH-like_DNA-bd_sf"/>
</dbReference>
<dbReference type="EMBL" id="CP003732">
    <property type="protein sequence ID" value="AFV10689.1"/>
    <property type="molecule type" value="Genomic_DNA"/>
</dbReference>
<evidence type="ECO:0000313" key="6">
    <source>
        <dbReference type="Proteomes" id="UP000000467"/>
    </source>
</evidence>
<gene>
    <name evidence="5" type="ordered locus">Tph_c04460</name>
</gene>
<evidence type="ECO:0000256" key="1">
    <source>
        <dbReference type="ARBA" id="ARBA00023015"/>
    </source>
</evidence>
<sequence length="147" mass="16475">MDTSSDLLRLRQLLRLLTGKIGLLDKSESSCCGITYSQCHALVAIGEKGCLSLNDLAELLGLDKSTVSRTVNTMVEQGLVKREEDPEDRRYVKIGLTEAGSRMLSAIESRMAECYRNIYQALPQDKRRQVLESLELLIKAIQNEHCC</sequence>
<evidence type="ECO:0000256" key="2">
    <source>
        <dbReference type="ARBA" id="ARBA00023125"/>
    </source>
</evidence>
<dbReference type="eggNOG" id="COG1846">
    <property type="taxonomic scope" value="Bacteria"/>
</dbReference>
<name>K4LRH0_THEPS</name>
<evidence type="ECO:0000313" key="5">
    <source>
        <dbReference type="EMBL" id="AFV10689.1"/>
    </source>
</evidence>
<dbReference type="InterPro" id="IPR023187">
    <property type="entry name" value="Tscrpt_reg_MarR-type_CS"/>
</dbReference>
<dbReference type="RefSeq" id="WP_015049607.1">
    <property type="nucleotide sequence ID" value="NC_018870.1"/>
</dbReference>
<dbReference type="InterPro" id="IPR036390">
    <property type="entry name" value="WH_DNA-bd_sf"/>
</dbReference>
<keyword evidence="6" id="KW-1185">Reference proteome</keyword>
<dbReference type="STRING" id="1089553.Tph_c04460"/>
<evidence type="ECO:0000259" key="4">
    <source>
        <dbReference type="PROSITE" id="PS50995"/>
    </source>
</evidence>
<dbReference type="PANTHER" id="PTHR42756">
    <property type="entry name" value="TRANSCRIPTIONAL REGULATOR, MARR"/>
    <property type="match status" value="1"/>
</dbReference>
<dbReference type="SUPFAM" id="SSF46785">
    <property type="entry name" value="Winged helix' DNA-binding domain"/>
    <property type="match status" value="1"/>
</dbReference>
<dbReference type="HOGENOM" id="CLU_083287_27_8_9"/>
<dbReference type="InterPro" id="IPR000835">
    <property type="entry name" value="HTH_MarR-typ"/>
</dbReference>
<dbReference type="AlphaFoldDB" id="K4LRH0"/>
<dbReference type="Pfam" id="PF12802">
    <property type="entry name" value="MarR_2"/>
    <property type="match status" value="1"/>
</dbReference>
<dbReference type="SMART" id="SM00347">
    <property type="entry name" value="HTH_MARR"/>
    <property type="match status" value="1"/>
</dbReference>
<proteinExistence type="predicted"/>
<dbReference type="PROSITE" id="PS50995">
    <property type="entry name" value="HTH_MARR_2"/>
    <property type="match status" value="1"/>
</dbReference>
<dbReference type="Gene3D" id="1.10.10.10">
    <property type="entry name" value="Winged helix-like DNA-binding domain superfamily/Winged helix DNA-binding domain"/>
    <property type="match status" value="1"/>
</dbReference>
<reference evidence="5 6" key="1">
    <citation type="journal article" date="2012" name="BMC Genomics">
        <title>Genome-guided analysis of physiological and morphological traits of the fermentative acetate oxidizer Thermacetogenium phaeum.</title>
        <authorList>
            <person name="Oehler D."/>
            <person name="Poehlein A."/>
            <person name="Leimbach A."/>
            <person name="Muller N."/>
            <person name="Daniel R."/>
            <person name="Gottschalk G."/>
            <person name="Schink B."/>
        </authorList>
    </citation>
    <scope>NUCLEOTIDE SEQUENCE [LARGE SCALE GENOMIC DNA]</scope>
    <source>
        <strain evidence="6">ATCC BAA-254 / DSM 26808 / PB</strain>
    </source>
</reference>
<dbReference type="GO" id="GO:0003677">
    <property type="term" value="F:DNA binding"/>
    <property type="evidence" value="ECO:0007669"/>
    <property type="project" value="UniProtKB-KW"/>
</dbReference>
<dbReference type="CDD" id="cd00090">
    <property type="entry name" value="HTH_ARSR"/>
    <property type="match status" value="1"/>
</dbReference>
<evidence type="ECO:0000256" key="3">
    <source>
        <dbReference type="ARBA" id="ARBA00023163"/>
    </source>
</evidence>
<dbReference type="GO" id="GO:0003700">
    <property type="term" value="F:DNA-binding transcription factor activity"/>
    <property type="evidence" value="ECO:0007669"/>
    <property type="project" value="InterPro"/>
</dbReference>
<protein>
    <submittedName>
        <fullName evidence="5">Transcriptional regulator, MarR family</fullName>
    </submittedName>
</protein>
<keyword evidence="2" id="KW-0238">DNA-binding</keyword>
<accession>K4LRH0</accession>
<dbReference type="PRINTS" id="PR00598">
    <property type="entry name" value="HTHMARR"/>
</dbReference>
<dbReference type="PROSITE" id="PS01117">
    <property type="entry name" value="HTH_MARR_1"/>
    <property type="match status" value="1"/>
</dbReference>
<dbReference type="KEGG" id="tpz:Tph_c04460"/>
<feature type="domain" description="HTH marR-type" evidence="4">
    <location>
        <begin position="1"/>
        <end position="143"/>
    </location>
</feature>
<keyword evidence="3" id="KW-0804">Transcription</keyword>
<dbReference type="PANTHER" id="PTHR42756:SF1">
    <property type="entry name" value="TRANSCRIPTIONAL REPRESSOR OF EMRAB OPERON"/>
    <property type="match status" value="1"/>
</dbReference>
<dbReference type="InterPro" id="IPR011991">
    <property type="entry name" value="ArsR-like_HTH"/>
</dbReference>
<dbReference type="Proteomes" id="UP000000467">
    <property type="component" value="Chromosome"/>
</dbReference>